<dbReference type="InterPro" id="IPR011238">
    <property type="entry name" value="Micro_shell_prot_PduT"/>
</dbReference>
<dbReference type="EMBL" id="JAIOIV010000017">
    <property type="protein sequence ID" value="MBZ0155009.1"/>
    <property type="molecule type" value="Genomic_DNA"/>
</dbReference>
<evidence type="ECO:0000259" key="4">
    <source>
        <dbReference type="PROSITE" id="PS51930"/>
    </source>
</evidence>
<dbReference type="GO" id="GO:0031469">
    <property type="term" value="C:bacterial microcompartment"/>
    <property type="evidence" value="ECO:0007669"/>
    <property type="project" value="UniProtKB-SubCell"/>
</dbReference>
<dbReference type="InterPro" id="IPR000249">
    <property type="entry name" value="BMC_dom"/>
</dbReference>
<dbReference type="Pfam" id="PF00936">
    <property type="entry name" value="BMC"/>
    <property type="match status" value="2"/>
</dbReference>
<proteinExistence type="inferred from homology"/>
<dbReference type="PANTHER" id="PTHR33941:SF11">
    <property type="entry name" value="BACTERIAL MICROCOMPARTMENT SHELL PROTEIN PDUJ"/>
    <property type="match status" value="1"/>
</dbReference>
<dbReference type="SUPFAM" id="SSF143414">
    <property type="entry name" value="CcmK-like"/>
    <property type="match status" value="2"/>
</dbReference>
<reference evidence="5" key="1">
    <citation type="journal article" date="2021" name="bioRxiv">
        <title>Unraveling nitrogen, sulfur and carbon metabolic pathways and microbial community transcriptional responses to substrate deprivation and toxicity stresses in a bioreactor mimicking anoxic brackish coastal sediment conditions.</title>
        <authorList>
            <person name="Martins P.D."/>
            <person name="Echeveste M.J."/>
            <person name="Arshad A."/>
            <person name="Kurth J."/>
            <person name="Ouboter H."/>
            <person name="Jetten M.S.M."/>
            <person name="Welte C.U."/>
        </authorList>
    </citation>
    <scope>NUCLEOTIDE SEQUENCE</scope>
    <source>
        <strain evidence="5">MAG_39</strain>
    </source>
</reference>
<reference evidence="5" key="2">
    <citation type="submission" date="2021-08" db="EMBL/GenBank/DDBJ databases">
        <authorList>
            <person name="Dalcin Martins P."/>
        </authorList>
    </citation>
    <scope>NUCLEOTIDE SEQUENCE</scope>
    <source>
        <strain evidence="5">MAG_39</strain>
    </source>
</reference>
<comment type="subcellular location">
    <subcellularLocation>
        <location evidence="1">Bacterial microcompartment</location>
    </subcellularLocation>
</comment>
<comment type="similarity">
    <text evidence="3">Belongs to the bacterial microcompartments protein family.</text>
</comment>
<name>A0A953J8A7_9BACT</name>
<gene>
    <name evidence="5" type="ORF">K8I29_02195</name>
</gene>
<organism evidence="5 6">
    <name type="scientific">Candidatus Nitrobium versatile</name>
    <dbReference type="NCBI Taxonomy" id="2884831"/>
    <lineage>
        <taxon>Bacteria</taxon>
        <taxon>Pseudomonadati</taxon>
        <taxon>Nitrospirota</taxon>
        <taxon>Nitrospiria</taxon>
        <taxon>Nitrospirales</taxon>
        <taxon>Nitrospiraceae</taxon>
        <taxon>Candidatus Nitrobium</taxon>
    </lineage>
</organism>
<dbReference type="AlphaFoldDB" id="A0A953J8A7"/>
<dbReference type="InterPro" id="IPR037233">
    <property type="entry name" value="CcmK-like_sf"/>
</dbReference>
<dbReference type="Gene3D" id="3.30.70.1710">
    <property type="match status" value="2"/>
</dbReference>
<dbReference type="PIRSF" id="PIRSF034834">
    <property type="entry name" value="PduT"/>
    <property type="match status" value="1"/>
</dbReference>
<dbReference type="SMART" id="SM00877">
    <property type="entry name" value="BMC"/>
    <property type="match status" value="2"/>
</dbReference>
<evidence type="ECO:0000256" key="3">
    <source>
        <dbReference type="PROSITE-ProRule" id="PRU01278"/>
    </source>
</evidence>
<comment type="caution">
    <text evidence="5">The sequence shown here is derived from an EMBL/GenBank/DDBJ whole genome shotgun (WGS) entry which is preliminary data.</text>
</comment>
<dbReference type="PROSITE" id="PS51930">
    <property type="entry name" value="BMC_2"/>
    <property type="match status" value="2"/>
</dbReference>
<protein>
    <submittedName>
        <fullName evidence="5">BMC domain-containing protein</fullName>
    </submittedName>
</protein>
<feature type="domain" description="BMC" evidence="4">
    <location>
        <begin position="7"/>
        <end position="89"/>
    </location>
</feature>
<feature type="domain" description="BMC" evidence="4">
    <location>
        <begin position="99"/>
        <end position="185"/>
    </location>
</feature>
<dbReference type="CDD" id="cd07054">
    <property type="entry name" value="BMC_PduT_repeat2"/>
    <property type="match status" value="1"/>
</dbReference>
<evidence type="ECO:0000313" key="5">
    <source>
        <dbReference type="EMBL" id="MBZ0155009.1"/>
    </source>
</evidence>
<evidence type="ECO:0000256" key="2">
    <source>
        <dbReference type="ARBA" id="ARBA00024446"/>
    </source>
</evidence>
<dbReference type="PANTHER" id="PTHR33941">
    <property type="entry name" value="PROPANEDIOL UTILIZATION PROTEIN PDUA"/>
    <property type="match status" value="1"/>
</dbReference>
<sequence>MTEARQALGLIEFRSIARGIMACDYMMKKAPIELLEATPTCPGKYSVVICGLVAPVEASIEVGVQIGGDQIVDRLLIPNIHEGIFPAIRGTTEVKEVASLGVIETFSIASCIIAADTAAKAANIMLIEIRLARGLGGKAFVTLTGELYSVEAALDAATAAIEESGMLTMTTIIPAPHSSLSSVII</sequence>
<dbReference type="Proteomes" id="UP000705867">
    <property type="component" value="Unassembled WGS sequence"/>
</dbReference>
<dbReference type="InterPro" id="IPR044872">
    <property type="entry name" value="CcmK/CsoS1_BMC"/>
</dbReference>
<evidence type="ECO:0000256" key="1">
    <source>
        <dbReference type="ARBA" id="ARBA00024322"/>
    </source>
</evidence>
<keyword evidence="2" id="KW-1283">Bacterial microcompartment</keyword>
<accession>A0A953J8A7</accession>
<evidence type="ECO:0000313" key="6">
    <source>
        <dbReference type="Proteomes" id="UP000705867"/>
    </source>
</evidence>
<dbReference type="InterPro" id="IPR050575">
    <property type="entry name" value="BMC_shell"/>
</dbReference>
<dbReference type="CDD" id="cd07053">
    <property type="entry name" value="BMC_PduT_repeat1"/>
    <property type="match status" value="1"/>
</dbReference>